<gene>
    <name evidence="1" type="ORF">METD_I2567</name>
</gene>
<accession>C7CAT8</accession>
<dbReference type="GeneID" id="72989533"/>
<evidence type="ECO:0000313" key="2">
    <source>
        <dbReference type="Proteomes" id="UP000008070"/>
    </source>
</evidence>
<dbReference type="HOGENOM" id="CLU_1407330_0_0_5"/>
<dbReference type="AlphaFoldDB" id="C7CAT8"/>
<dbReference type="KEGG" id="mdi:METDI2567"/>
<sequence length="193" mass="21898">MLDPNSFPRPALPKQGDETPDVLYHAVGRALTHWEIAEQSYATLFNSLVSPQAPLFALQRAYGSLAAARGRHDMSKIAAEVYFRDRPHEELEKLLRRFLKLYSDAGARRNELAHGIVAGHLNPEAEQIKFTGYYLGPSNWNSNKRDEWLAAKYLYNSKMIDEYIEKVGILANQAYAVSKMLTDHYIGLSILTE</sequence>
<dbReference type="Proteomes" id="UP000008070">
    <property type="component" value="Chromosome"/>
</dbReference>
<organism evidence="1 2">
    <name type="scientific">Methylorubrum extorquens (strain DSM 6343 / CIP 106787 / DM4)</name>
    <name type="common">Methylobacterium extorquens</name>
    <dbReference type="NCBI Taxonomy" id="661410"/>
    <lineage>
        <taxon>Bacteria</taxon>
        <taxon>Pseudomonadati</taxon>
        <taxon>Pseudomonadota</taxon>
        <taxon>Alphaproteobacteria</taxon>
        <taxon>Hyphomicrobiales</taxon>
        <taxon>Methylobacteriaceae</taxon>
        <taxon>Methylorubrum</taxon>
    </lineage>
</organism>
<name>C7CAT8_METED</name>
<evidence type="ECO:0000313" key="1">
    <source>
        <dbReference type="EMBL" id="CAX24220.1"/>
    </source>
</evidence>
<proteinExistence type="predicted"/>
<dbReference type="EMBL" id="FP103042">
    <property type="protein sequence ID" value="CAX24220.1"/>
    <property type="molecule type" value="Genomic_DNA"/>
</dbReference>
<reference evidence="2" key="1">
    <citation type="journal article" date="2009" name="PLoS ONE">
        <title>Methylobacterium genome sequences: a reference blueprint to investigate microbial metabolism of C1 compounds from natural and industrial sources.</title>
        <authorList>
            <person name="Vuilleumier S."/>
            <person name="Chistoserdova L."/>
            <person name="Lee M.-C."/>
            <person name="Bringel F."/>
            <person name="Lajus A."/>
            <person name="Zhou Y."/>
            <person name="Gourion B."/>
            <person name="Barbe V."/>
            <person name="Chang J."/>
            <person name="Cruveiller S."/>
            <person name="Dossat C."/>
            <person name="Gillett W."/>
            <person name="Gruffaz C."/>
            <person name="Haugen E."/>
            <person name="Hourcade E."/>
            <person name="Levy R."/>
            <person name="Mangenot S."/>
            <person name="Muller E."/>
            <person name="Nadalig T."/>
            <person name="Pagni M."/>
            <person name="Penny C."/>
            <person name="Peyraud R."/>
            <person name="Robinson D.G."/>
            <person name="Roche D."/>
            <person name="Rouy Z."/>
            <person name="Saenampechek C."/>
            <person name="Salvignol G."/>
            <person name="Vallenet D."/>
            <person name="Wu Z."/>
            <person name="Marx C.J."/>
            <person name="Vorholt J.A."/>
            <person name="Olson M.V."/>
            <person name="Kaul R."/>
            <person name="Weissenbach J."/>
            <person name="Medigue C."/>
            <person name="Lidstrom M.E."/>
        </authorList>
    </citation>
    <scope>NUCLEOTIDE SEQUENCE [LARGE SCALE GENOMIC DNA]</scope>
    <source>
        <strain evidence="2">DSM 6343 / CIP 106787 / DM4</strain>
    </source>
</reference>
<dbReference type="RefSeq" id="WP_015822412.1">
    <property type="nucleotide sequence ID" value="NC_012988.1"/>
</dbReference>
<protein>
    <submittedName>
        <fullName evidence="1">Uncharacterized protein</fullName>
    </submittedName>
</protein>